<dbReference type="Pfam" id="PF01966">
    <property type="entry name" value="HD"/>
    <property type="match status" value="1"/>
</dbReference>
<dbReference type="RefSeq" id="WP_078502381.1">
    <property type="nucleotide sequence ID" value="NZ_MSZX01000014.1"/>
</dbReference>
<evidence type="ECO:0000256" key="4">
    <source>
        <dbReference type="ARBA" id="ARBA00022801"/>
    </source>
</evidence>
<accession>A0A1T2X1R4</accession>
<organism evidence="8 9">
    <name type="scientific">Paenibacillus selenitireducens</name>
    <dbReference type="NCBI Taxonomy" id="1324314"/>
    <lineage>
        <taxon>Bacteria</taxon>
        <taxon>Bacillati</taxon>
        <taxon>Bacillota</taxon>
        <taxon>Bacilli</taxon>
        <taxon>Bacillales</taxon>
        <taxon>Paenibacillaceae</taxon>
        <taxon>Paenibacillus</taxon>
    </lineage>
</organism>
<sequence>MHPIFEDLTKHIEFSSDLQSNIRLFLKANNCPQTAEHCMNVGTEARRIAFMFDANPDAAEIAGWLHDISAVYPSHVRIDISRKLKIDILHEEELFPMIIHQKISKVMARDIFNIEDPEILDAIGCHTTLRSNATLLDQVLFVADKIAWDQSGEPPYLEELNRNININKSLVRGAFAYINYLWERKDTLKVVHPWLSEAYIDLKDKVSSS</sequence>
<dbReference type="InterPro" id="IPR006674">
    <property type="entry name" value="HD_domain"/>
</dbReference>
<dbReference type="Proteomes" id="UP000190188">
    <property type="component" value="Unassembled WGS sequence"/>
</dbReference>
<evidence type="ECO:0000256" key="2">
    <source>
        <dbReference type="ARBA" id="ARBA00022723"/>
    </source>
</evidence>
<dbReference type="InterPro" id="IPR051094">
    <property type="entry name" value="Diverse_Catalytic_Enzymes"/>
</dbReference>
<dbReference type="Gene3D" id="1.10.3210.10">
    <property type="entry name" value="Hypothetical protein af1432"/>
    <property type="match status" value="1"/>
</dbReference>
<keyword evidence="3" id="KW-0547">Nucleotide-binding</keyword>
<comment type="catalytic activity">
    <reaction evidence="6">
        <text>P(1),P(4)-bis(5'-adenosyl) tetraphosphate + H2O = 2 ADP + 2 H(+)</text>
        <dbReference type="Rhea" id="RHEA:24252"/>
        <dbReference type="ChEBI" id="CHEBI:15377"/>
        <dbReference type="ChEBI" id="CHEBI:15378"/>
        <dbReference type="ChEBI" id="CHEBI:58141"/>
        <dbReference type="ChEBI" id="CHEBI:456216"/>
        <dbReference type="EC" id="3.6.1.41"/>
    </reaction>
</comment>
<dbReference type="OrthoDB" id="5295945at2"/>
<dbReference type="AlphaFoldDB" id="A0A1T2X1R4"/>
<evidence type="ECO:0000256" key="5">
    <source>
        <dbReference type="ARBA" id="ARBA00023004"/>
    </source>
</evidence>
<feature type="domain" description="HD" evidence="7">
    <location>
        <begin position="34"/>
        <end position="149"/>
    </location>
</feature>
<keyword evidence="5" id="KW-0408">Iron</keyword>
<dbReference type="InterPro" id="IPR005249">
    <property type="entry name" value="YqeK"/>
</dbReference>
<dbReference type="CDD" id="cd00077">
    <property type="entry name" value="HDc"/>
    <property type="match status" value="1"/>
</dbReference>
<evidence type="ECO:0000259" key="7">
    <source>
        <dbReference type="PROSITE" id="PS51831"/>
    </source>
</evidence>
<evidence type="ECO:0000313" key="9">
    <source>
        <dbReference type="Proteomes" id="UP000190188"/>
    </source>
</evidence>
<dbReference type="NCBIfam" id="TIGR00488">
    <property type="entry name" value="bis(5'-nucleosyl)-tetraphosphatase (symmetrical) YqeK"/>
    <property type="match status" value="1"/>
</dbReference>
<dbReference type="PANTHER" id="PTHR35795">
    <property type="entry name" value="SLR1885 PROTEIN"/>
    <property type="match status" value="1"/>
</dbReference>
<dbReference type="PANTHER" id="PTHR35795:SF1">
    <property type="entry name" value="BIS(5'-NUCLEOSYL)-TETRAPHOSPHATASE, SYMMETRICAL"/>
    <property type="match status" value="1"/>
</dbReference>
<keyword evidence="4 8" id="KW-0378">Hydrolase</keyword>
<keyword evidence="9" id="KW-1185">Reference proteome</keyword>
<keyword evidence="2" id="KW-0479">Metal-binding</keyword>
<gene>
    <name evidence="8" type="ORF">BVG16_27420</name>
</gene>
<evidence type="ECO:0000256" key="3">
    <source>
        <dbReference type="ARBA" id="ARBA00022741"/>
    </source>
</evidence>
<name>A0A1T2X1R4_9BACL</name>
<dbReference type="GO" id="GO:0000166">
    <property type="term" value="F:nucleotide binding"/>
    <property type="evidence" value="ECO:0007669"/>
    <property type="project" value="UniProtKB-KW"/>
</dbReference>
<evidence type="ECO:0000313" key="8">
    <source>
        <dbReference type="EMBL" id="OPA73810.1"/>
    </source>
</evidence>
<dbReference type="InterPro" id="IPR003607">
    <property type="entry name" value="HD/PDEase_dom"/>
</dbReference>
<dbReference type="EC" id="3.6.1.41" evidence="1"/>
<evidence type="ECO:0000256" key="1">
    <source>
        <dbReference type="ARBA" id="ARBA00012506"/>
    </source>
</evidence>
<evidence type="ECO:0000256" key="6">
    <source>
        <dbReference type="ARBA" id="ARBA00049417"/>
    </source>
</evidence>
<dbReference type="GO" id="GO:0046872">
    <property type="term" value="F:metal ion binding"/>
    <property type="evidence" value="ECO:0007669"/>
    <property type="project" value="UniProtKB-KW"/>
</dbReference>
<reference evidence="8 9" key="1">
    <citation type="submission" date="2017-01" db="EMBL/GenBank/DDBJ databases">
        <title>Genome analysis of Paenibacillus selenitrireducens ES3-24.</title>
        <authorList>
            <person name="Xu D."/>
            <person name="Yao R."/>
            <person name="Zheng S."/>
        </authorList>
    </citation>
    <scope>NUCLEOTIDE SEQUENCE [LARGE SCALE GENOMIC DNA]</scope>
    <source>
        <strain evidence="8 9">ES3-24</strain>
    </source>
</reference>
<dbReference type="PROSITE" id="PS51831">
    <property type="entry name" value="HD"/>
    <property type="match status" value="1"/>
</dbReference>
<dbReference type="GO" id="GO:0008803">
    <property type="term" value="F:bis(5'-nucleosyl)-tetraphosphatase (symmetrical) activity"/>
    <property type="evidence" value="ECO:0007669"/>
    <property type="project" value="UniProtKB-EC"/>
</dbReference>
<proteinExistence type="predicted"/>
<dbReference type="STRING" id="1324314.BVG16_27420"/>
<protein>
    <recommendedName>
        <fullName evidence="1">bis(5'-nucleosyl)-tetraphosphatase (symmetrical)</fullName>
        <ecNumber evidence="1">3.6.1.41</ecNumber>
    </recommendedName>
</protein>
<dbReference type="EMBL" id="MSZX01000014">
    <property type="protein sequence ID" value="OPA73810.1"/>
    <property type="molecule type" value="Genomic_DNA"/>
</dbReference>
<comment type="caution">
    <text evidence="8">The sequence shown here is derived from an EMBL/GenBank/DDBJ whole genome shotgun (WGS) entry which is preliminary data.</text>
</comment>
<dbReference type="SUPFAM" id="SSF109604">
    <property type="entry name" value="HD-domain/PDEase-like"/>
    <property type="match status" value="1"/>
</dbReference>